<dbReference type="AlphaFoldDB" id="A0A0H3K4F3"/>
<keyword evidence="1" id="KW-0472">Membrane</keyword>
<dbReference type="KEGG" id="syc:syc1950_c"/>
<dbReference type="GeneID" id="72431023"/>
<organism evidence="2 3">
    <name type="scientific">Synechococcus sp. (strain ATCC 27144 / PCC 6301 / SAUG 1402/1)</name>
    <name type="common">Anacystis nidulans</name>
    <dbReference type="NCBI Taxonomy" id="269084"/>
    <lineage>
        <taxon>Bacteria</taxon>
        <taxon>Bacillati</taxon>
        <taxon>Cyanobacteriota</taxon>
        <taxon>Cyanophyceae</taxon>
        <taxon>Synechococcales</taxon>
        <taxon>Synechococcaceae</taxon>
        <taxon>Synechococcus</taxon>
    </lineage>
</organism>
<dbReference type="RefSeq" id="WP_011244260.1">
    <property type="nucleotide sequence ID" value="NC_006576.1"/>
</dbReference>
<dbReference type="eggNOG" id="ENOG503319W">
    <property type="taxonomic scope" value="Bacteria"/>
</dbReference>
<protein>
    <recommendedName>
        <fullName evidence="4">Membrane protease subunit</fullName>
    </recommendedName>
</protein>
<accession>A0A0H3K4F3</accession>
<evidence type="ECO:0000313" key="2">
    <source>
        <dbReference type="EMBL" id="BAD80140.1"/>
    </source>
</evidence>
<feature type="transmembrane region" description="Helical" evidence="1">
    <location>
        <begin position="12"/>
        <end position="29"/>
    </location>
</feature>
<dbReference type="Proteomes" id="UP000001175">
    <property type="component" value="Chromosome"/>
</dbReference>
<proteinExistence type="predicted"/>
<name>A0A0H3K4F3_SYNP6</name>
<keyword evidence="1" id="KW-0812">Transmembrane</keyword>
<keyword evidence="1" id="KW-1133">Transmembrane helix</keyword>
<evidence type="ECO:0000256" key="1">
    <source>
        <dbReference type="SAM" id="Phobius"/>
    </source>
</evidence>
<gene>
    <name evidence="2" type="ordered locus">syc1950_c</name>
</gene>
<evidence type="ECO:0000313" key="3">
    <source>
        <dbReference type="Proteomes" id="UP000001175"/>
    </source>
</evidence>
<sequence>MTKNTPPSWRPILAIALSLVLLIGLWLGLGPQYGIYVQKLRGEAQLKEAEYTRRIAVLEAQAKLDSAKLQAQAEVERARGLAQSNQIIGNSLKENEVYLQWLWITSVAESQNQSDRTVIYIPTEKGIPLPALEAGRLLQEKASAELQPPLSFAP</sequence>
<evidence type="ECO:0008006" key="4">
    <source>
        <dbReference type="Google" id="ProtNLM"/>
    </source>
</evidence>
<dbReference type="EMBL" id="AP008231">
    <property type="protein sequence ID" value="BAD80140.1"/>
    <property type="molecule type" value="Genomic_DNA"/>
</dbReference>
<reference evidence="2 3" key="1">
    <citation type="journal article" date="2007" name="Photosyn. Res.">
        <title>Complete nucleotide sequence of the freshwater unicellular cyanobacterium Synechococcus elongatus PCC 6301 chromosome: gene content and organization.</title>
        <authorList>
            <person name="Sugita C."/>
            <person name="Ogata K."/>
            <person name="Shikata M."/>
            <person name="Jikuya H."/>
            <person name="Takano J."/>
            <person name="Furumichi M."/>
            <person name="Kanehisa M."/>
            <person name="Omata T."/>
            <person name="Sugiura M."/>
            <person name="Sugita M."/>
        </authorList>
    </citation>
    <scope>NUCLEOTIDE SEQUENCE [LARGE SCALE GENOMIC DNA]</scope>
    <source>
        <strain evidence="3">ATCC 27144 / PCC 6301 / SAUG 1402/1</strain>
    </source>
</reference>